<name>A0ACC1H8W2_9FUNG</name>
<evidence type="ECO:0000313" key="2">
    <source>
        <dbReference type="Proteomes" id="UP001145114"/>
    </source>
</evidence>
<dbReference type="EMBL" id="JAMZIH010007815">
    <property type="protein sequence ID" value="KAJ1672802.1"/>
    <property type="molecule type" value="Genomic_DNA"/>
</dbReference>
<evidence type="ECO:0000313" key="1">
    <source>
        <dbReference type="EMBL" id="KAJ1672802.1"/>
    </source>
</evidence>
<sequence>MVGISGRRAAGGVSDETAMTEESRQWQALYMGYRSSSTAFTSAISVMLMAL</sequence>
<protein>
    <submittedName>
        <fullName evidence="1">Uncharacterized protein</fullName>
    </submittedName>
</protein>
<comment type="caution">
    <text evidence="1">The sequence shown here is derived from an EMBL/GenBank/DDBJ whole genome shotgun (WGS) entry which is preliminary data.</text>
</comment>
<gene>
    <name evidence="1" type="ORF">EV182_006471</name>
</gene>
<reference evidence="1" key="1">
    <citation type="submission" date="2022-06" db="EMBL/GenBank/DDBJ databases">
        <title>Phylogenomic reconstructions and comparative analyses of Kickxellomycotina fungi.</title>
        <authorList>
            <person name="Reynolds N.K."/>
            <person name="Stajich J.E."/>
            <person name="Barry K."/>
            <person name="Grigoriev I.V."/>
            <person name="Crous P."/>
            <person name="Smith M.E."/>
        </authorList>
    </citation>
    <scope>NUCLEOTIDE SEQUENCE</scope>
    <source>
        <strain evidence="1">RSA 2271</strain>
    </source>
</reference>
<dbReference type="Proteomes" id="UP001145114">
    <property type="component" value="Unassembled WGS sequence"/>
</dbReference>
<feature type="non-terminal residue" evidence="1">
    <location>
        <position position="51"/>
    </location>
</feature>
<accession>A0ACC1H8W2</accession>
<keyword evidence="2" id="KW-1185">Reference proteome</keyword>
<proteinExistence type="predicted"/>
<organism evidence="1 2">
    <name type="scientific">Spiromyces aspiralis</name>
    <dbReference type="NCBI Taxonomy" id="68401"/>
    <lineage>
        <taxon>Eukaryota</taxon>
        <taxon>Fungi</taxon>
        <taxon>Fungi incertae sedis</taxon>
        <taxon>Zoopagomycota</taxon>
        <taxon>Kickxellomycotina</taxon>
        <taxon>Kickxellomycetes</taxon>
        <taxon>Kickxellales</taxon>
        <taxon>Kickxellaceae</taxon>
        <taxon>Spiromyces</taxon>
    </lineage>
</organism>